<dbReference type="AlphaFoldDB" id="A0A3R6ZBQ3"/>
<dbReference type="GO" id="GO:0035597">
    <property type="term" value="F:tRNA-2-methylthio-N(6)-dimethylallyladenosine(37) synthase activity"/>
    <property type="evidence" value="ECO:0007669"/>
    <property type="project" value="TreeGrafter"/>
</dbReference>
<keyword evidence="2" id="KW-1185">Reference proteome</keyword>
<gene>
    <name evidence="1" type="ORF">DYB32_000007</name>
</gene>
<dbReference type="PANTHER" id="PTHR43020">
    <property type="entry name" value="CDK5 REGULATORY SUBUNIT-ASSOCIATED PROTEIN 1"/>
    <property type="match status" value="1"/>
</dbReference>
<reference evidence="1 2" key="1">
    <citation type="submission" date="2018-08" db="EMBL/GenBank/DDBJ databases">
        <title>Aphanomyces genome sequencing and annotation.</title>
        <authorList>
            <person name="Minardi D."/>
            <person name="Oidtmann B."/>
            <person name="Van Der Giezen M."/>
            <person name="Studholme D.J."/>
        </authorList>
    </citation>
    <scope>NUCLEOTIDE SEQUENCE [LARGE SCALE GENOMIC DNA]</scope>
    <source>
        <strain evidence="1 2">NJM0002</strain>
    </source>
</reference>
<dbReference type="Gene3D" id="3.80.30.20">
    <property type="entry name" value="tm_1862 like domain"/>
    <property type="match status" value="1"/>
</dbReference>
<accession>A0A3R6ZBQ3</accession>
<name>A0A3R6ZBQ3_9STRA</name>
<dbReference type="InterPro" id="IPR023404">
    <property type="entry name" value="rSAM_horseshoe"/>
</dbReference>
<sequence>MTTVALFCLLGAQEEGRAYVPAAGFNNMFKARDALVSLLSSGYRFVDLLDRVSAVDPEIRIRFTSPHPKDFPDSVLQLVNERANICKSIHMPVQHGHSDVRSTKLRRLAEVIDTYNTVVTAKNKAVDEGRLHVVLVQGPSRRSELKLTGLTDTSKRCVFPGELPILAHVPVAPEASMVWNPATLDFDAASNNSMGPTVSLQKGDYVLVRVHEAGRHTLHATPLARTTLTELQNLAPAGLLGYVILKAAHVGHDDVRIGHDDMIWLRSFSDPSIATRS</sequence>
<dbReference type="GO" id="GO:0005829">
    <property type="term" value="C:cytosol"/>
    <property type="evidence" value="ECO:0007669"/>
    <property type="project" value="TreeGrafter"/>
</dbReference>
<dbReference type="Proteomes" id="UP000285060">
    <property type="component" value="Unassembled WGS sequence"/>
</dbReference>
<protein>
    <submittedName>
        <fullName evidence="1">Uncharacterized protein</fullName>
    </submittedName>
</protein>
<organism evidence="1 2">
    <name type="scientific">Aphanomyces invadans</name>
    <dbReference type="NCBI Taxonomy" id="157072"/>
    <lineage>
        <taxon>Eukaryota</taxon>
        <taxon>Sar</taxon>
        <taxon>Stramenopiles</taxon>
        <taxon>Oomycota</taxon>
        <taxon>Saprolegniomycetes</taxon>
        <taxon>Saprolegniales</taxon>
        <taxon>Verrucalvaceae</taxon>
        <taxon>Aphanomyces</taxon>
    </lineage>
</organism>
<proteinExistence type="predicted"/>
<dbReference type="VEuPathDB" id="FungiDB:H310_04579"/>
<evidence type="ECO:0000313" key="1">
    <source>
        <dbReference type="EMBL" id="RHY35536.1"/>
    </source>
</evidence>
<comment type="caution">
    <text evidence="1">The sequence shown here is derived from an EMBL/GenBank/DDBJ whole genome shotgun (WGS) entry which is preliminary data.</text>
</comment>
<evidence type="ECO:0000313" key="2">
    <source>
        <dbReference type="Proteomes" id="UP000285060"/>
    </source>
</evidence>
<dbReference type="SUPFAM" id="SSF102114">
    <property type="entry name" value="Radical SAM enzymes"/>
    <property type="match status" value="1"/>
</dbReference>
<dbReference type="EMBL" id="QUSY01000001">
    <property type="protein sequence ID" value="RHY35536.1"/>
    <property type="molecule type" value="Genomic_DNA"/>
</dbReference>
<dbReference type="PANTHER" id="PTHR43020:SF2">
    <property type="entry name" value="MITOCHONDRIAL TRNA METHYLTHIOTRANSFERASE CDK5RAP1"/>
    <property type="match status" value="1"/>
</dbReference>
<dbReference type="InterPro" id="IPR058240">
    <property type="entry name" value="rSAM_sf"/>
</dbReference>
<dbReference type="GO" id="GO:0005739">
    <property type="term" value="C:mitochondrion"/>
    <property type="evidence" value="ECO:0007669"/>
    <property type="project" value="TreeGrafter"/>
</dbReference>